<dbReference type="SUPFAM" id="SSF52540">
    <property type="entry name" value="P-loop containing nucleoside triphosphate hydrolases"/>
    <property type="match status" value="1"/>
</dbReference>
<feature type="region of interest" description="Disordered" evidence="5">
    <location>
        <begin position="1666"/>
        <end position="1712"/>
    </location>
</feature>
<feature type="compositionally biased region" description="Basic and acidic residues" evidence="5">
    <location>
        <begin position="533"/>
        <end position="542"/>
    </location>
</feature>
<dbReference type="GO" id="GO:0016787">
    <property type="term" value="F:hydrolase activity"/>
    <property type="evidence" value="ECO:0007669"/>
    <property type="project" value="UniProtKB-KW"/>
</dbReference>
<dbReference type="GO" id="GO:0003676">
    <property type="term" value="F:nucleic acid binding"/>
    <property type="evidence" value="ECO:0007669"/>
    <property type="project" value="InterPro"/>
</dbReference>
<feature type="compositionally biased region" description="Acidic residues" evidence="5">
    <location>
        <begin position="1698"/>
        <end position="1712"/>
    </location>
</feature>
<dbReference type="InterPro" id="IPR059032">
    <property type="entry name" value="WHD_DDX60"/>
</dbReference>
<dbReference type="InterPro" id="IPR027417">
    <property type="entry name" value="P-loop_NTPase"/>
</dbReference>
<sequence length="1763" mass="198706">MSNTDHETSVKLAVWYAATQPRRIDIVGDFGGKQLFIIDGDSLLHYSITTSVVDYDVGFQLLHAIFAVESFLKKLQVRGCNFHVVFFDNQTELCAPLTVSEDVRYKYQMTRAILIQHLRRSATTASRKDDADLVFSFPSIDSQQFHKYLAQHPATFLLCHDGHDAPSQRPPKQAAFYYIIHQFLQLRHGVGLIYGTEFMSSRVMVPMIIAAYQIPSIAPRRDLRPTTGLQAPKEPLQLDWTLYEGQSYRELLTAVALCRLSQSGCVEKYEIMAATIILHDAIISHTKLEERSLALTLPIHNSSIEAVGTFLKHFCQEVTNIMESDLGESLAPGLNWDVFDIVDGRLLLALHSFLLEGGPLPTTLIDKAKPLFLCVERWSDISLLDNKCLRISTSSESQAKLTTPSCRSSGVTILPFNHELLNSFLEPVHLETTQLHEEVDEGKVFRELTHWHNAKIALDAKGKQSKPGFFARKRNQKFMADTLVYSASLTNATGKLIEPKTIVVGAPTLTSKSTATNHLSKALAKPGQKKKSQKDSGKDRAREAALLTQARKSEKKNRATLQHWHTLAQEFSQEEALFKRFQKCMKYFSGLTKEEKMVVGAEASLYLCDTLHRAWEKQAAATSVEQALGIGSLLFNQIRQTSLLPGSTQEVSAVLRILNLAVKIPNKESIGQQMISRQLGFHPRVHKVDKPALLPLESNEFQLRHCGPFLERTFDSCKDDRVPFEPDAWQRSVLDSIDANESLFIVAPTSSGKTFISFYAMEKVLREDDDGVLVYVAPTKALVNQIAAEVQARFHKKYHHEGRSVWAIHTRDYRVNNPTGCQVLVTVPHVLQIMLLSPSNANSWSKRVKRIIFDEVHCIGQADDGIIWEQLLLMAPSPIIALSATVGNPEELCEWLRLSQKVKGFSFRMITHSTRYSDLRAFHYAPPTDFEFKGLRRADQFPVPGLDRPNRTTSSFQFIHPIATLINRAGVDLEELNLEPRDAQTLWEEMNKCQTPEFPVDDSLRPPQVSSGILRKSDVLAWTRSLKAVLAAWMQDNASPFHQVCYNLDPDRNSSHDSNSDDEQTDHKSDGTLYQPSLRNTRLSTFALLCDLHKEDGLPAILFDYDRIECERALEFVLKQLQSAEQKWKGSNKGWQKEIRDYNLWKASKDKRKAPLKSAEKLTKQEQMREEANTEISRWESFDPDRPLEEFSFADNSRLTRSELEGFIDSLKGENIRQDLFSALERGIAVHHAGMNRRYRQVVEILFRKGFLTAVIATGTLALGINMPCKTVAFVGDSAFLTALNYRQGAGRAGRRGFDLLGNVVFSNISKVRAYDIMSSRLPDLKGHFPLTTTLVLRILGLVDAAGQSSFASGIVKSLLTQNRLYVGGEEAGKSIQHHLRFSVEYLQRQHLLSADGKPINFAGLVGHLYFTENAVFAFHSLLKSGYFHRLCSNINRNTTDTLRTLGLVMAHLFNRITLPILDTKASWEAQIDSRSFSLPRLPLEAENLLIRHNNETLEIFKAYASTFIDQYLDDAPDRTLPLTGIAAGGDKPRFLHLPGSLPPTKLRSPFSALSGHSDDFKSIHELCSDIRSSVFLEESAVPYIPIWPHDVSTPFNSYIYDFLKHGDYFALTRDNKIKQGDVWFLLRDFSLVLATIIASLTNYIRAETNIDDADMIDLEDVDEMPDKDTAGQSMEISKDTKHEIARAKPTKKKVAESWEDEEEEDDDTGEEDVAVAKQANGFATTAIDSPTWEGDGKGLVDVLDAFTLLKQDFDEKFHKAWA</sequence>
<evidence type="ECO:0000259" key="6">
    <source>
        <dbReference type="PROSITE" id="PS51192"/>
    </source>
</evidence>
<dbReference type="PANTHER" id="PTHR44533">
    <property type="entry name" value="DEAD/H RNA HELICASE, PUTATIVE-RELATED"/>
    <property type="match status" value="1"/>
</dbReference>
<evidence type="ECO:0008006" key="10">
    <source>
        <dbReference type="Google" id="ProtNLM"/>
    </source>
</evidence>
<dbReference type="GO" id="GO:0005737">
    <property type="term" value="C:cytoplasm"/>
    <property type="evidence" value="ECO:0007669"/>
    <property type="project" value="TreeGrafter"/>
</dbReference>
<keyword evidence="2" id="KW-0378">Hydrolase</keyword>
<feature type="compositionally biased region" description="Basic and acidic residues" evidence="5">
    <location>
        <begin position="1158"/>
        <end position="1176"/>
    </location>
</feature>
<feature type="compositionally biased region" description="Basic and acidic residues" evidence="5">
    <location>
        <begin position="1049"/>
        <end position="1070"/>
    </location>
</feature>
<feature type="compositionally biased region" description="Basic and acidic residues" evidence="5">
    <location>
        <begin position="1677"/>
        <end position="1687"/>
    </location>
</feature>
<evidence type="ECO:0000259" key="7">
    <source>
        <dbReference type="PROSITE" id="PS51194"/>
    </source>
</evidence>
<dbReference type="Pfam" id="PF00270">
    <property type="entry name" value="DEAD"/>
    <property type="match status" value="1"/>
</dbReference>
<dbReference type="InterPro" id="IPR001650">
    <property type="entry name" value="Helicase_C-like"/>
</dbReference>
<dbReference type="OrthoDB" id="2320933at2759"/>
<comment type="caution">
    <text evidence="8">The sequence shown here is derived from an EMBL/GenBank/DDBJ whole genome shotgun (WGS) entry which is preliminary data.</text>
</comment>
<evidence type="ECO:0000313" key="8">
    <source>
        <dbReference type="EMBL" id="TRX87823.1"/>
    </source>
</evidence>
<dbReference type="CDD" id="cd18025">
    <property type="entry name" value="DEXHc_DDX60"/>
    <property type="match status" value="1"/>
</dbReference>
<dbReference type="STRING" id="2512241.A0A553HIN6"/>
<dbReference type="PROSITE" id="PS51194">
    <property type="entry name" value="HELICASE_CTER"/>
    <property type="match status" value="1"/>
</dbReference>
<dbReference type="InterPro" id="IPR052431">
    <property type="entry name" value="SKI2_subfamily_helicases"/>
</dbReference>
<dbReference type="SMART" id="SM00490">
    <property type="entry name" value="HELICc"/>
    <property type="match status" value="1"/>
</dbReference>
<proteinExistence type="predicted"/>
<dbReference type="PANTHER" id="PTHR44533:SF4">
    <property type="entry name" value="DEAD_H RNA HELICASE, PUTATIVE-RELATED"/>
    <property type="match status" value="1"/>
</dbReference>
<dbReference type="InterPro" id="IPR055124">
    <property type="entry name" value="PIN-like_DDX60"/>
</dbReference>
<dbReference type="FunFam" id="3.40.50.300:FF:001039">
    <property type="entry name" value="ATP-dependent RNA helicase DDX60"/>
    <property type="match status" value="1"/>
</dbReference>
<dbReference type="PROSITE" id="PS51192">
    <property type="entry name" value="HELICASE_ATP_BIND_1"/>
    <property type="match status" value="1"/>
</dbReference>
<dbReference type="GO" id="GO:0004386">
    <property type="term" value="F:helicase activity"/>
    <property type="evidence" value="ECO:0007669"/>
    <property type="project" value="UniProtKB-KW"/>
</dbReference>
<keyword evidence="3" id="KW-0347">Helicase</keyword>
<name>A0A553HIN6_9PEZI</name>
<evidence type="ECO:0000313" key="9">
    <source>
        <dbReference type="Proteomes" id="UP000319160"/>
    </source>
</evidence>
<accession>A0A553HIN6</accession>
<keyword evidence="4" id="KW-0067">ATP-binding</keyword>
<dbReference type="Pfam" id="PF00271">
    <property type="entry name" value="Helicase_C"/>
    <property type="match status" value="1"/>
</dbReference>
<keyword evidence="9" id="KW-1185">Reference proteome</keyword>
<evidence type="ECO:0000256" key="2">
    <source>
        <dbReference type="ARBA" id="ARBA00022801"/>
    </source>
</evidence>
<dbReference type="Pfam" id="PF26076">
    <property type="entry name" value="WHD_DDX60"/>
    <property type="match status" value="1"/>
</dbReference>
<evidence type="ECO:0000256" key="1">
    <source>
        <dbReference type="ARBA" id="ARBA00022741"/>
    </source>
</evidence>
<gene>
    <name evidence="8" type="ORF">FHL15_011282</name>
</gene>
<feature type="domain" description="Helicase ATP-binding" evidence="6">
    <location>
        <begin position="734"/>
        <end position="904"/>
    </location>
</feature>
<dbReference type="SMART" id="SM00487">
    <property type="entry name" value="DEXDc"/>
    <property type="match status" value="1"/>
</dbReference>
<feature type="region of interest" description="Disordered" evidence="5">
    <location>
        <begin position="1156"/>
        <end position="1176"/>
    </location>
</feature>
<evidence type="ECO:0000256" key="4">
    <source>
        <dbReference type="ARBA" id="ARBA00022840"/>
    </source>
</evidence>
<dbReference type="Pfam" id="PF23002">
    <property type="entry name" value="PIN-like_DDX60"/>
    <property type="match status" value="1"/>
</dbReference>
<keyword evidence="1" id="KW-0547">Nucleotide-binding</keyword>
<feature type="region of interest" description="Disordered" evidence="5">
    <location>
        <begin position="519"/>
        <end position="542"/>
    </location>
</feature>
<reference evidence="9" key="1">
    <citation type="submission" date="2019-06" db="EMBL/GenBank/DDBJ databases">
        <title>Draft genome sequence of the griseofulvin-producing fungus Xylaria cubensis strain G536.</title>
        <authorList>
            <person name="Mead M.E."/>
            <person name="Raja H.A."/>
            <person name="Steenwyk J.L."/>
            <person name="Knowles S.L."/>
            <person name="Oberlies N.H."/>
            <person name="Rokas A."/>
        </authorList>
    </citation>
    <scope>NUCLEOTIDE SEQUENCE [LARGE SCALE GENOMIC DNA]</scope>
    <source>
        <strain evidence="9">G536</strain>
    </source>
</reference>
<feature type="region of interest" description="Disordered" evidence="5">
    <location>
        <begin position="1049"/>
        <end position="1075"/>
    </location>
</feature>
<protein>
    <recommendedName>
        <fullName evidence="10">Helicase ATP-binding domain-containing protein</fullName>
    </recommendedName>
</protein>
<dbReference type="Proteomes" id="UP000319160">
    <property type="component" value="Unassembled WGS sequence"/>
</dbReference>
<feature type="domain" description="Helicase C-terminal" evidence="7">
    <location>
        <begin position="1164"/>
        <end position="1337"/>
    </location>
</feature>
<dbReference type="InterPro" id="IPR011545">
    <property type="entry name" value="DEAD/DEAH_box_helicase_dom"/>
</dbReference>
<dbReference type="InterPro" id="IPR014001">
    <property type="entry name" value="Helicase_ATP-bd"/>
</dbReference>
<evidence type="ECO:0000256" key="5">
    <source>
        <dbReference type="SAM" id="MobiDB-lite"/>
    </source>
</evidence>
<dbReference type="Gene3D" id="3.40.50.300">
    <property type="entry name" value="P-loop containing nucleotide triphosphate hydrolases"/>
    <property type="match status" value="2"/>
</dbReference>
<organism evidence="8 9">
    <name type="scientific">Xylaria flabelliformis</name>
    <dbReference type="NCBI Taxonomy" id="2512241"/>
    <lineage>
        <taxon>Eukaryota</taxon>
        <taxon>Fungi</taxon>
        <taxon>Dikarya</taxon>
        <taxon>Ascomycota</taxon>
        <taxon>Pezizomycotina</taxon>
        <taxon>Sordariomycetes</taxon>
        <taxon>Xylariomycetidae</taxon>
        <taxon>Xylariales</taxon>
        <taxon>Xylariaceae</taxon>
        <taxon>Xylaria</taxon>
    </lineage>
</organism>
<dbReference type="GO" id="GO:0005524">
    <property type="term" value="F:ATP binding"/>
    <property type="evidence" value="ECO:0007669"/>
    <property type="project" value="UniProtKB-KW"/>
</dbReference>
<evidence type="ECO:0000256" key="3">
    <source>
        <dbReference type="ARBA" id="ARBA00022806"/>
    </source>
</evidence>
<dbReference type="EMBL" id="VFLP01000117">
    <property type="protein sequence ID" value="TRX87823.1"/>
    <property type="molecule type" value="Genomic_DNA"/>
</dbReference>